<keyword evidence="1" id="KW-0808">Transferase</keyword>
<comment type="caution">
    <text evidence="1">The sequence shown here is derived from an EMBL/GenBank/DDBJ whole genome shotgun (WGS) entry which is preliminary data.</text>
</comment>
<gene>
    <name evidence="1" type="primary">ELP3_2</name>
    <name evidence="1" type="ORF">EV182_005883</name>
</gene>
<organism evidence="1 2">
    <name type="scientific">Spiromyces aspiralis</name>
    <dbReference type="NCBI Taxonomy" id="68401"/>
    <lineage>
        <taxon>Eukaryota</taxon>
        <taxon>Fungi</taxon>
        <taxon>Fungi incertae sedis</taxon>
        <taxon>Zoopagomycota</taxon>
        <taxon>Kickxellomycotina</taxon>
        <taxon>Kickxellomycetes</taxon>
        <taxon>Kickxellales</taxon>
        <taxon>Kickxellaceae</taxon>
        <taxon>Spiromyces</taxon>
    </lineage>
</organism>
<dbReference type="EC" id="2.3.1.48" evidence="1"/>
<protein>
    <submittedName>
        <fullName evidence="1">Elongator subunit</fullName>
        <ecNumber evidence="1">2.3.1.48</ecNumber>
    </submittedName>
</protein>
<dbReference type="Proteomes" id="UP001145114">
    <property type="component" value="Unassembled WGS sequence"/>
</dbReference>
<evidence type="ECO:0000313" key="2">
    <source>
        <dbReference type="Proteomes" id="UP001145114"/>
    </source>
</evidence>
<evidence type="ECO:0000313" key="1">
    <source>
        <dbReference type="EMBL" id="KAJ1677575.1"/>
    </source>
</evidence>
<keyword evidence="2" id="KW-1185">Reference proteome</keyword>
<sequence>ERLVKACAEIVSELVTAHQEGRSVNLNTLKTKYARENKLTSMPKLVDIIAAIPEQYKKILLPKLKAKPIRTASGIAVVAVMCKPHRCPHIAMTGNICVYCLDGESTVSMIPGFSVRIKDIQPLIGSPVLSYNETSGGLEPDQYYAWAEREGLRPCVELRLLDGRTVVCTEDHEFMTSRGWLAARDIDVGVDWIYCGPTYPVTNLASNSGWSLDVVGLSLSLTSAGEVLRAMAFSRIAGLISSCAADGLHINQDGYIKVGLNSQVDATAFQADVQLLCGAEESIESIAEER</sequence>
<keyword evidence="1" id="KW-0012">Acyltransferase</keyword>
<accession>A0ACC1HQC2</accession>
<feature type="non-terminal residue" evidence="1">
    <location>
        <position position="290"/>
    </location>
</feature>
<name>A0ACC1HQC2_9FUNG</name>
<reference evidence="1" key="1">
    <citation type="submission" date="2022-06" db="EMBL/GenBank/DDBJ databases">
        <title>Phylogenomic reconstructions and comparative analyses of Kickxellomycotina fungi.</title>
        <authorList>
            <person name="Reynolds N.K."/>
            <person name="Stajich J.E."/>
            <person name="Barry K."/>
            <person name="Grigoriev I.V."/>
            <person name="Crous P."/>
            <person name="Smith M.E."/>
        </authorList>
    </citation>
    <scope>NUCLEOTIDE SEQUENCE</scope>
    <source>
        <strain evidence="1">RSA 2271</strain>
    </source>
</reference>
<dbReference type="EMBL" id="JAMZIH010002243">
    <property type="protein sequence ID" value="KAJ1677575.1"/>
    <property type="molecule type" value="Genomic_DNA"/>
</dbReference>
<feature type="non-terminal residue" evidence="1">
    <location>
        <position position="1"/>
    </location>
</feature>
<proteinExistence type="predicted"/>